<gene>
    <name evidence="1" type="ORF">KM842_04035</name>
</gene>
<protein>
    <submittedName>
        <fullName evidence="1">Helix-turn-helix domain-containing protein</fullName>
    </submittedName>
</protein>
<name>A0ACD1E6S6_9MICO</name>
<keyword evidence="2" id="KW-1185">Reference proteome</keyword>
<evidence type="ECO:0000313" key="2">
    <source>
        <dbReference type="Proteomes" id="UP000681794"/>
    </source>
</evidence>
<accession>A0ACD1E6S6</accession>
<proteinExistence type="predicted"/>
<dbReference type="Proteomes" id="UP000681794">
    <property type="component" value="Chromosome"/>
</dbReference>
<dbReference type="EMBL" id="CP076544">
    <property type="protein sequence ID" value="QWS34352.1"/>
    <property type="molecule type" value="Genomic_DNA"/>
</dbReference>
<reference evidence="1" key="1">
    <citation type="submission" date="2021-06" db="EMBL/GenBank/DDBJ databases">
        <authorList>
            <person name="Ellington A.J."/>
            <person name="Bryan N.C."/>
            <person name="Christner B.C."/>
            <person name="Reisch C.R."/>
        </authorList>
    </citation>
    <scope>NUCLEOTIDE SEQUENCE</scope>
    <source>
        <strain evidence="1">L6-1</strain>
    </source>
</reference>
<organism evidence="1 2">
    <name type="scientific">Curtobacterium aetherium</name>
    <dbReference type="NCBI Taxonomy" id="2841594"/>
    <lineage>
        <taxon>Bacteria</taxon>
        <taxon>Bacillati</taxon>
        <taxon>Actinomycetota</taxon>
        <taxon>Actinomycetes</taxon>
        <taxon>Micrococcales</taxon>
        <taxon>Microbacteriaceae</taxon>
        <taxon>Curtobacterium</taxon>
    </lineage>
</organism>
<sequence>MHARPPRTPDHGPAAEPPAVRRDDVAGRDLDEAVGFYERVHEAHRIRLTADPDRPFGFRFRAVGDDRLRLRSSALAADRWGRIEPVGRYLVTWAHDGQVVFDADTDDELVVAAGLPAVYPTGRPFTFATPAGVTLHTIDLAARPLEELHAARTGDGVHPLVFGRHADPDGLRALRAILATAAPLLLDTETDRLERTRLVDAVSRRLLDAFVPTPGAPRHAGHPTNVARALDHIDAHLAEPLTAADLAQAAGLSQRGLQQAFSRNDLPTPLEALREARLRRARAALADARPGEVSIAAIARACGFSHLGRFAGYYAERFGELPSDTLRS</sequence>
<evidence type="ECO:0000313" key="1">
    <source>
        <dbReference type="EMBL" id="QWS34352.1"/>
    </source>
</evidence>